<evidence type="ECO:0000256" key="1">
    <source>
        <dbReference type="ARBA" id="ARBA00022618"/>
    </source>
</evidence>
<dbReference type="HAMAP" id="MF_01197">
    <property type="entry name" value="SepF"/>
    <property type="match status" value="1"/>
</dbReference>
<evidence type="ECO:0000313" key="7">
    <source>
        <dbReference type="Proteomes" id="UP001596310"/>
    </source>
</evidence>
<evidence type="ECO:0000256" key="5">
    <source>
        <dbReference type="HAMAP-Rule" id="MF_01197"/>
    </source>
</evidence>
<evidence type="ECO:0000256" key="3">
    <source>
        <dbReference type="ARBA" id="ARBA00023306"/>
    </source>
</evidence>
<dbReference type="InterPro" id="IPR023052">
    <property type="entry name" value="Cell_div_SepF"/>
</dbReference>
<evidence type="ECO:0000256" key="2">
    <source>
        <dbReference type="ARBA" id="ARBA00023210"/>
    </source>
</evidence>
<evidence type="ECO:0000256" key="4">
    <source>
        <dbReference type="ARBA" id="ARBA00044936"/>
    </source>
</evidence>
<comment type="subunit">
    <text evidence="5">Homodimer. Interacts with FtsZ.</text>
</comment>
<proteinExistence type="inferred from homology"/>
<dbReference type="Gene3D" id="3.30.110.150">
    <property type="entry name" value="SepF-like protein"/>
    <property type="match status" value="1"/>
</dbReference>
<comment type="subcellular location">
    <subcellularLocation>
        <location evidence="5">Cytoplasm</location>
    </subcellularLocation>
    <text evidence="5">Localizes to the division site, in a FtsZ-dependent manner.</text>
</comment>
<accession>A0ABW1UTS2</accession>
<keyword evidence="1 5" id="KW-0132">Cell division</keyword>
<dbReference type="Pfam" id="PF04472">
    <property type="entry name" value="SepF"/>
    <property type="match status" value="1"/>
</dbReference>
<dbReference type="PANTHER" id="PTHR35798:SF1">
    <property type="entry name" value="CELL DIVISION PROTEIN SEPF"/>
    <property type="match status" value="1"/>
</dbReference>
<sequence>MSLKKISRFFGITDDEDDYQDNEYEAANEPNTADFGFKQPEMPASHSAKVVPITQAGSRTQGRKIVIFEPRIYADAKEIATNLLENQAVIVNFSQLEESQARRIVDFLTGTVFAMKGEIQRVGEQIFLCTPPKFEIEGTITDTLKSEQGI</sequence>
<organism evidence="6 7">
    <name type="scientific">Lapidilactobacillus achengensis</name>
    <dbReference type="NCBI Taxonomy" id="2486000"/>
    <lineage>
        <taxon>Bacteria</taxon>
        <taxon>Bacillati</taxon>
        <taxon>Bacillota</taxon>
        <taxon>Bacilli</taxon>
        <taxon>Lactobacillales</taxon>
        <taxon>Lactobacillaceae</taxon>
        <taxon>Lapidilactobacillus</taxon>
    </lineage>
</organism>
<comment type="caution">
    <text evidence="6">The sequence shown here is derived from an EMBL/GenBank/DDBJ whole genome shotgun (WGS) entry which is preliminary data.</text>
</comment>
<keyword evidence="3 5" id="KW-0131">Cell cycle</keyword>
<name>A0ABW1UTS2_9LACO</name>
<dbReference type="GO" id="GO:0051301">
    <property type="term" value="P:cell division"/>
    <property type="evidence" value="ECO:0007669"/>
    <property type="project" value="UniProtKB-KW"/>
</dbReference>
<comment type="function">
    <text evidence="4 5">Cell division protein that is part of the divisome complex and is recruited early to the Z-ring. Probably stimulates Z-ring formation, perhaps through the cross-linking of FtsZ protofilaments. Its function overlaps with FtsA.</text>
</comment>
<evidence type="ECO:0000313" key="6">
    <source>
        <dbReference type="EMBL" id="MFC6316327.1"/>
    </source>
</evidence>
<reference evidence="7" key="1">
    <citation type="journal article" date="2019" name="Int. J. Syst. Evol. Microbiol.">
        <title>The Global Catalogue of Microorganisms (GCM) 10K type strain sequencing project: providing services to taxonomists for standard genome sequencing and annotation.</title>
        <authorList>
            <consortium name="The Broad Institute Genomics Platform"/>
            <consortium name="The Broad Institute Genome Sequencing Center for Infectious Disease"/>
            <person name="Wu L."/>
            <person name="Ma J."/>
        </authorList>
    </citation>
    <scope>NUCLEOTIDE SEQUENCE [LARGE SCALE GENOMIC DNA]</scope>
    <source>
        <strain evidence="7">CCM 8897</strain>
    </source>
</reference>
<protein>
    <recommendedName>
        <fullName evidence="5">Cell division protein SepF</fullName>
    </recommendedName>
</protein>
<keyword evidence="5" id="KW-0963">Cytoplasm</keyword>
<dbReference type="InterPro" id="IPR038594">
    <property type="entry name" value="SepF-like_sf"/>
</dbReference>
<keyword evidence="2 5" id="KW-0717">Septation</keyword>
<keyword evidence="7" id="KW-1185">Reference proteome</keyword>
<dbReference type="Proteomes" id="UP001596310">
    <property type="component" value="Unassembled WGS sequence"/>
</dbReference>
<dbReference type="InterPro" id="IPR007561">
    <property type="entry name" value="Cell_div_SepF/SepF-rel"/>
</dbReference>
<dbReference type="RefSeq" id="WP_125599246.1">
    <property type="nucleotide sequence ID" value="NZ_JBHSSM010000029.1"/>
</dbReference>
<comment type="similarity">
    <text evidence="5">Belongs to the SepF family.</text>
</comment>
<dbReference type="EMBL" id="JBHSSM010000029">
    <property type="protein sequence ID" value="MFC6316327.1"/>
    <property type="molecule type" value="Genomic_DNA"/>
</dbReference>
<gene>
    <name evidence="5" type="primary">sepF</name>
    <name evidence="6" type="ORF">ACFQHW_12210</name>
</gene>
<dbReference type="PANTHER" id="PTHR35798">
    <property type="entry name" value="CELL DIVISION PROTEIN SEPF"/>
    <property type="match status" value="1"/>
</dbReference>